<evidence type="ECO:0000259" key="6">
    <source>
        <dbReference type="PROSITE" id="PS50815"/>
    </source>
</evidence>
<dbReference type="KEGG" id="erc:Ecym_8026"/>
<dbReference type="InterPro" id="IPR051294">
    <property type="entry name" value="HORMA_MeioticProgression"/>
</dbReference>
<dbReference type="PROSITE" id="PS50815">
    <property type="entry name" value="HORMA"/>
    <property type="match status" value="1"/>
</dbReference>
<dbReference type="SUPFAM" id="SSF56019">
    <property type="entry name" value="The spindle assembly checkpoint protein mad2"/>
    <property type="match status" value="1"/>
</dbReference>
<dbReference type="FunCoup" id="G8JWU8">
    <property type="interactions" value="120"/>
</dbReference>
<dbReference type="OMA" id="MRLMFNE"/>
<accession>G8JWU8</accession>
<protein>
    <recommendedName>
        <fullName evidence="6">HORMA domain-containing protein</fullName>
    </recommendedName>
</protein>
<dbReference type="GO" id="GO:0010846">
    <property type="term" value="P:activation of reciprocal meiotic recombination"/>
    <property type="evidence" value="ECO:0007669"/>
    <property type="project" value="EnsemblFungi"/>
</dbReference>
<dbReference type="Gene3D" id="3.30.900.10">
    <property type="entry name" value="HORMA domain"/>
    <property type="match status" value="1"/>
</dbReference>
<dbReference type="eggNOG" id="KOG4652">
    <property type="taxonomic scope" value="Eukaryota"/>
</dbReference>
<reference evidence="8" key="1">
    <citation type="journal article" date="2012" name="G3 (Bethesda)">
        <title>Pichia sorbitophila, an interspecies yeast hybrid reveals early steps of genome resolution following polyploidization.</title>
        <authorList>
            <person name="Leh Louis V."/>
            <person name="Despons L."/>
            <person name="Friedrich A."/>
            <person name="Martin T."/>
            <person name="Durrens P."/>
            <person name="Casaregola S."/>
            <person name="Neuveglise C."/>
            <person name="Fairhead C."/>
            <person name="Marck C."/>
            <person name="Cruz J.A."/>
            <person name="Straub M.L."/>
            <person name="Kugler V."/>
            <person name="Sacerdot C."/>
            <person name="Uzunov Z."/>
            <person name="Thierry A."/>
            <person name="Weiss S."/>
            <person name="Bleykasten C."/>
            <person name="De Montigny J."/>
            <person name="Jacques N."/>
            <person name="Jung P."/>
            <person name="Lemaire M."/>
            <person name="Mallet S."/>
            <person name="Morel G."/>
            <person name="Richard G.F."/>
            <person name="Sarkar A."/>
            <person name="Savel G."/>
            <person name="Schacherer J."/>
            <person name="Seret M.L."/>
            <person name="Talla E."/>
            <person name="Samson G."/>
            <person name="Jubin C."/>
            <person name="Poulain J."/>
            <person name="Vacherie B."/>
            <person name="Barbe V."/>
            <person name="Pelletier E."/>
            <person name="Sherman D.J."/>
            <person name="Westhof E."/>
            <person name="Weissenbach J."/>
            <person name="Baret P.V."/>
            <person name="Wincker P."/>
            <person name="Gaillardin C."/>
            <person name="Dujon B."/>
            <person name="Souciet J.L."/>
        </authorList>
    </citation>
    <scope>NUCLEOTIDE SEQUENCE [LARGE SCALE GENOMIC DNA]</scope>
    <source>
        <strain evidence="8">CBS 270.75 / DBVPG 7215 / KCTC 17166 / NRRL Y-17582</strain>
    </source>
</reference>
<proteinExistence type="predicted"/>
<dbReference type="GO" id="GO:0003682">
    <property type="term" value="F:chromatin binding"/>
    <property type="evidence" value="ECO:0007669"/>
    <property type="project" value="EnsemblFungi"/>
</dbReference>
<dbReference type="EMBL" id="CP002504">
    <property type="protein sequence ID" value="AET41322.1"/>
    <property type="molecule type" value="Genomic_DNA"/>
</dbReference>
<evidence type="ECO:0000256" key="2">
    <source>
        <dbReference type="ARBA" id="ARBA00004286"/>
    </source>
</evidence>
<dbReference type="GO" id="GO:0000800">
    <property type="term" value="C:lateral element"/>
    <property type="evidence" value="ECO:0007669"/>
    <property type="project" value="EnsemblFungi"/>
</dbReference>
<dbReference type="STRING" id="931890.G8JWU8"/>
<dbReference type="HOGENOM" id="CLU_033649_0_0_1"/>
<dbReference type="CDD" id="cd15489">
    <property type="entry name" value="PHD_SF"/>
    <property type="match status" value="1"/>
</dbReference>
<evidence type="ECO:0000256" key="5">
    <source>
        <dbReference type="ARBA" id="ARBA00023254"/>
    </source>
</evidence>
<dbReference type="InterPro" id="IPR003511">
    <property type="entry name" value="HORMA_dom"/>
</dbReference>
<evidence type="ECO:0000256" key="1">
    <source>
        <dbReference type="ARBA" id="ARBA00004123"/>
    </source>
</evidence>
<dbReference type="OrthoDB" id="1928087at2759"/>
<feature type="domain" description="HORMA" evidence="6">
    <location>
        <begin position="20"/>
        <end position="237"/>
    </location>
</feature>
<evidence type="ECO:0000256" key="3">
    <source>
        <dbReference type="ARBA" id="ARBA00022454"/>
    </source>
</evidence>
<dbReference type="GeneID" id="11469824"/>
<name>G8JWU8_ERECY</name>
<keyword evidence="3" id="KW-0158">Chromosome</keyword>
<dbReference type="InParanoid" id="G8JWU8"/>
<dbReference type="GO" id="GO:0007130">
    <property type="term" value="P:synaptonemal complex assembly"/>
    <property type="evidence" value="ECO:0007669"/>
    <property type="project" value="EnsemblFungi"/>
</dbReference>
<evidence type="ECO:0000313" key="7">
    <source>
        <dbReference type="EMBL" id="AET41322.1"/>
    </source>
</evidence>
<dbReference type="GO" id="GO:0000400">
    <property type="term" value="F:four-way junction DNA binding"/>
    <property type="evidence" value="ECO:0007669"/>
    <property type="project" value="EnsemblFungi"/>
</dbReference>
<keyword evidence="8" id="KW-1185">Reference proteome</keyword>
<evidence type="ECO:0000256" key="4">
    <source>
        <dbReference type="ARBA" id="ARBA00023242"/>
    </source>
</evidence>
<gene>
    <name evidence="7" type="ordered locus">Ecym_8026</name>
</gene>
<keyword evidence="4" id="KW-0539">Nucleus</keyword>
<keyword evidence="5" id="KW-0469">Meiosis</keyword>
<dbReference type="PANTHER" id="PTHR48225:SF7">
    <property type="entry name" value="MEIOSIS-SPECIFIC PROTEIN HOP1"/>
    <property type="match status" value="1"/>
</dbReference>
<evidence type="ECO:0000313" key="8">
    <source>
        <dbReference type="Proteomes" id="UP000006790"/>
    </source>
</evidence>
<dbReference type="GO" id="GO:0051598">
    <property type="term" value="P:meiotic recombination checkpoint signaling"/>
    <property type="evidence" value="ECO:0007669"/>
    <property type="project" value="EnsemblFungi"/>
</dbReference>
<organism evidence="7 8">
    <name type="scientific">Eremothecium cymbalariae (strain CBS 270.75 / DBVPG 7215 / KCTC 17166 / NRRL Y-17582)</name>
    <name type="common">Yeast</name>
    <dbReference type="NCBI Taxonomy" id="931890"/>
    <lineage>
        <taxon>Eukaryota</taxon>
        <taxon>Fungi</taxon>
        <taxon>Dikarya</taxon>
        <taxon>Ascomycota</taxon>
        <taxon>Saccharomycotina</taxon>
        <taxon>Saccharomycetes</taxon>
        <taxon>Saccharomycetales</taxon>
        <taxon>Saccharomycetaceae</taxon>
        <taxon>Eremothecium</taxon>
    </lineage>
</organism>
<dbReference type="PANTHER" id="PTHR48225">
    <property type="entry name" value="HORMA DOMAIN-CONTAINING PROTEIN 1"/>
    <property type="match status" value="1"/>
</dbReference>
<sequence length="574" mass="65285">MSTVQQIKQITKTRTVISTEQSQKLIQTMLTMSFGCLAFLRGLFPDESFVDQKFVPEKCNKTYDKANAPSIKIKTLVRGKSEEADLFLDWLEKGVFIAVKMRYLKAICLGIFTDRKNPNDLLESYVFSIDYPTATSVTLRINDQEESISLLDSRKMMQQLMRRFIIITQSLDPLPRERYLTMRLLFNDTTPAEYQPRFFKEASLDPKPTIKIPDSTDMDTVSVGVLNTHHHKLGIKVLSLVDMDIQERENPNTKTVDPFELLNQPIELKVDSLGSVRFNSQTTNMLQNYLNSSPGNICPTQALYTDNKDNKLACECGMPCSVASFTKRCSSCKREVHGLCYGNNKTPNIEHCISCLMEEKPNFDLESREFKTLMVLRRLYRYLKTTPNLGMSDHSLQQNLFDGDTSQATTTLLNQALSILIQDDIILVDEDRKTNSKGEFIKESAFIDIQNEGIVLSSGPLNPGRYVFTIVMSSKNAQKCYTEPVPTSAEQVYAWTSAIRRSLNHLNRNKRHSGTLHSSINFSSLAIDDTLDPIPTMKRKNIHISDNSHNDTINEIPHKVRKISVSKKTLKSAW</sequence>
<dbReference type="Proteomes" id="UP000006790">
    <property type="component" value="Chromosome 8"/>
</dbReference>
<dbReference type="RefSeq" id="XP_003648139.1">
    <property type="nucleotide sequence ID" value="XM_003648091.1"/>
</dbReference>
<comment type="subcellular location">
    <subcellularLocation>
        <location evidence="2">Chromosome</location>
    </subcellularLocation>
    <subcellularLocation>
        <location evidence="1">Nucleus</location>
    </subcellularLocation>
</comment>
<dbReference type="Pfam" id="PF02301">
    <property type="entry name" value="HORMA"/>
    <property type="match status" value="1"/>
</dbReference>
<dbReference type="InterPro" id="IPR036570">
    <property type="entry name" value="HORMA_dom_sf"/>
</dbReference>
<dbReference type="AlphaFoldDB" id="G8JWU8"/>